<keyword evidence="2" id="KW-0813">Transport</keyword>
<accession>A0ABV3Z8D4</accession>
<evidence type="ECO:0000256" key="4">
    <source>
        <dbReference type="ARBA" id="ARBA00022692"/>
    </source>
</evidence>
<evidence type="ECO:0000256" key="2">
    <source>
        <dbReference type="ARBA" id="ARBA00022448"/>
    </source>
</evidence>
<reference evidence="10 11" key="1">
    <citation type="submission" date="2023-07" db="EMBL/GenBank/DDBJ databases">
        <authorList>
            <person name="Lian W.-H."/>
        </authorList>
    </citation>
    <scope>NUCLEOTIDE SEQUENCE [LARGE SCALE GENOMIC DNA]</scope>
    <source>
        <strain evidence="10 11">SYSU DXS3180</strain>
    </source>
</reference>
<evidence type="ECO:0000313" key="10">
    <source>
        <dbReference type="EMBL" id="MEX6686122.1"/>
    </source>
</evidence>
<gene>
    <name evidence="10" type="ORF">QTN47_01375</name>
</gene>
<evidence type="ECO:0000313" key="11">
    <source>
        <dbReference type="Proteomes" id="UP001560573"/>
    </source>
</evidence>
<keyword evidence="5 9" id="KW-1133">Transmembrane helix</keyword>
<protein>
    <submittedName>
        <fullName evidence="10">Bestrophin family ion channel</fullName>
    </submittedName>
</protein>
<proteinExistence type="inferred from homology"/>
<dbReference type="InterPro" id="IPR044669">
    <property type="entry name" value="YneE/VCCN1/2-like"/>
</dbReference>
<sequence length="162" mass="18419">MLHLQAESTRFSLDEKPHPEIPDFDNTKHVPNQVASLIINRITALYKNGKITGDQLIVLNNEMQSFLDVCGACERIKNTPIPYSYTSFIKKFIMVYIITLPIGYVFSLGYMVIPVVAFICYVLASLELIAEEIEEPFGKDANDLPMQKISDTIRKNIYEILS</sequence>
<dbReference type="PANTHER" id="PTHR33281:SF19">
    <property type="entry name" value="VOLTAGE-DEPENDENT ANION CHANNEL-FORMING PROTEIN YNEE"/>
    <property type="match status" value="1"/>
</dbReference>
<dbReference type="EMBL" id="JAULBC010000001">
    <property type="protein sequence ID" value="MEX6686122.1"/>
    <property type="molecule type" value="Genomic_DNA"/>
</dbReference>
<keyword evidence="7 9" id="KW-0472">Membrane</keyword>
<dbReference type="RefSeq" id="WP_369327511.1">
    <property type="nucleotide sequence ID" value="NZ_JAULBC010000001.1"/>
</dbReference>
<evidence type="ECO:0000256" key="1">
    <source>
        <dbReference type="ARBA" id="ARBA00004651"/>
    </source>
</evidence>
<name>A0ABV3Z8D4_9BACT</name>
<dbReference type="PANTHER" id="PTHR33281">
    <property type="entry name" value="UPF0187 PROTEIN YNEE"/>
    <property type="match status" value="1"/>
</dbReference>
<evidence type="ECO:0000256" key="5">
    <source>
        <dbReference type="ARBA" id="ARBA00022989"/>
    </source>
</evidence>
<organism evidence="10 11">
    <name type="scientific">Danxiaibacter flavus</name>
    <dbReference type="NCBI Taxonomy" id="3049108"/>
    <lineage>
        <taxon>Bacteria</taxon>
        <taxon>Pseudomonadati</taxon>
        <taxon>Bacteroidota</taxon>
        <taxon>Chitinophagia</taxon>
        <taxon>Chitinophagales</taxon>
        <taxon>Chitinophagaceae</taxon>
        <taxon>Danxiaibacter</taxon>
    </lineage>
</organism>
<dbReference type="Pfam" id="PF25539">
    <property type="entry name" value="Bestrophin_2"/>
    <property type="match status" value="1"/>
</dbReference>
<keyword evidence="11" id="KW-1185">Reference proteome</keyword>
<evidence type="ECO:0000256" key="3">
    <source>
        <dbReference type="ARBA" id="ARBA00022475"/>
    </source>
</evidence>
<comment type="caution">
    <text evidence="10">The sequence shown here is derived from an EMBL/GenBank/DDBJ whole genome shotgun (WGS) entry which is preliminary data.</text>
</comment>
<evidence type="ECO:0000256" key="8">
    <source>
        <dbReference type="ARBA" id="ARBA00034708"/>
    </source>
</evidence>
<evidence type="ECO:0000256" key="7">
    <source>
        <dbReference type="ARBA" id="ARBA00023136"/>
    </source>
</evidence>
<evidence type="ECO:0000256" key="6">
    <source>
        <dbReference type="ARBA" id="ARBA00023065"/>
    </source>
</evidence>
<keyword evidence="4 9" id="KW-0812">Transmembrane</keyword>
<comment type="subcellular location">
    <subcellularLocation>
        <location evidence="1">Cell membrane</location>
        <topology evidence="1">Multi-pass membrane protein</topology>
    </subcellularLocation>
</comment>
<evidence type="ECO:0000256" key="9">
    <source>
        <dbReference type="SAM" id="Phobius"/>
    </source>
</evidence>
<keyword evidence="3" id="KW-1003">Cell membrane</keyword>
<dbReference type="Proteomes" id="UP001560573">
    <property type="component" value="Unassembled WGS sequence"/>
</dbReference>
<keyword evidence="6" id="KW-0406">Ion transport</keyword>
<feature type="transmembrane region" description="Helical" evidence="9">
    <location>
        <begin position="93"/>
        <end position="124"/>
    </location>
</feature>
<comment type="similarity">
    <text evidence="8">Belongs to the anion channel-forming bestrophin (TC 1.A.46) family.</text>
</comment>